<comment type="subcellular location">
    <subcellularLocation>
        <location evidence="1">Cell membrane</location>
        <topology evidence="1">Multi-pass membrane protein</topology>
    </subcellularLocation>
</comment>
<keyword evidence="9" id="KW-0675">Receptor</keyword>
<protein>
    <submittedName>
        <fullName evidence="9">Feline leukemia virus subgroup C receptor-related protein 2</fullName>
    </submittedName>
</protein>
<evidence type="ECO:0000256" key="6">
    <source>
        <dbReference type="ARBA" id="ARBA00023136"/>
    </source>
</evidence>
<feature type="region of interest" description="Disordered" evidence="7">
    <location>
        <begin position="1"/>
        <end position="33"/>
    </location>
</feature>
<evidence type="ECO:0000313" key="10">
    <source>
        <dbReference type="Proteomes" id="UP000314294"/>
    </source>
</evidence>
<dbReference type="PANTHER" id="PTHR10924:SF3">
    <property type="entry name" value="HEME TRANSPORTER FLVCR2"/>
    <property type="match status" value="1"/>
</dbReference>
<dbReference type="Pfam" id="PF07690">
    <property type="entry name" value="MFS_1"/>
    <property type="match status" value="1"/>
</dbReference>
<evidence type="ECO:0000256" key="1">
    <source>
        <dbReference type="ARBA" id="ARBA00004651"/>
    </source>
</evidence>
<keyword evidence="4 8" id="KW-0812">Transmembrane</keyword>
<keyword evidence="6 8" id="KW-0472">Membrane</keyword>
<keyword evidence="2" id="KW-0813">Transport</keyword>
<feature type="transmembrane region" description="Helical" evidence="8">
    <location>
        <begin position="135"/>
        <end position="155"/>
    </location>
</feature>
<feature type="compositionally biased region" description="Basic and acidic residues" evidence="7">
    <location>
        <begin position="1"/>
        <end position="10"/>
    </location>
</feature>
<dbReference type="InterPro" id="IPR036259">
    <property type="entry name" value="MFS_trans_sf"/>
</dbReference>
<evidence type="ECO:0000256" key="3">
    <source>
        <dbReference type="ARBA" id="ARBA00022475"/>
    </source>
</evidence>
<dbReference type="InterPro" id="IPR049680">
    <property type="entry name" value="FLVCR1-2_SLC49-like"/>
</dbReference>
<dbReference type="OrthoDB" id="422206at2759"/>
<dbReference type="AlphaFoldDB" id="A0A4Z2EDE3"/>
<name>A0A4Z2EDE3_9TELE</name>
<evidence type="ECO:0000256" key="7">
    <source>
        <dbReference type="SAM" id="MobiDB-lite"/>
    </source>
</evidence>
<evidence type="ECO:0000256" key="2">
    <source>
        <dbReference type="ARBA" id="ARBA00022448"/>
    </source>
</evidence>
<organism evidence="9 10">
    <name type="scientific">Liparis tanakae</name>
    <name type="common">Tanaka's snailfish</name>
    <dbReference type="NCBI Taxonomy" id="230148"/>
    <lineage>
        <taxon>Eukaryota</taxon>
        <taxon>Metazoa</taxon>
        <taxon>Chordata</taxon>
        <taxon>Craniata</taxon>
        <taxon>Vertebrata</taxon>
        <taxon>Euteleostomi</taxon>
        <taxon>Actinopterygii</taxon>
        <taxon>Neopterygii</taxon>
        <taxon>Teleostei</taxon>
        <taxon>Neoteleostei</taxon>
        <taxon>Acanthomorphata</taxon>
        <taxon>Eupercaria</taxon>
        <taxon>Perciformes</taxon>
        <taxon>Cottioidei</taxon>
        <taxon>Cottales</taxon>
        <taxon>Liparidae</taxon>
        <taxon>Liparis</taxon>
    </lineage>
</organism>
<feature type="transmembrane region" description="Helical" evidence="8">
    <location>
        <begin position="81"/>
        <end position="104"/>
    </location>
</feature>
<proteinExistence type="predicted"/>
<dbReference type="GO" id="GO:0015232">
    <property type="term" value="F:heme transmembrane transporter activity"/>
    <property type="evidence" value="ECO:0007669"/>
    <property type="project" value="TreeGrafter"/>
</dbReference>
<sequence>MEEGAKDTGPHLEAPGAAERTESSSIPNGDSGPASPTHLYKTRWMIVFLFSAYSVSNGYQCIEYGSISNIMMKFYGMDSFAIDWLSMVYMLTYIPFIFPVAWLLQKKGLRLTALLANVLNFAGMWIKVASAKSNLFGVTMFGQFVCALSSVFILGMPSRIASVWFGESEVSTACSIGVLGNQASRLSCVMIEVV</sequence>
<accession>A0A4Z2EDE3</accession>
<evidence type="ECO:0000256" key="8">
    <source>
        <dbReference type="SAM" id="Phobius"/>
    </source>
</evidence>
<comment type="caution">
    <text evidence="9">The sequence shown here is derived from an EMBL/GenBank/DDBJ whole genome shotgun (WGS) entry which is preliminary data.</text>
</comment>
<gene>
    <name evidence="9" type="primary">FLVCR2_2</name>
    <name evidence="9" type="ORF">EYF80_063561</name>
</gene>
<dbReference type="GO" id="GO:0097037">
    <property type="term" value="P:heme export"/>
    <property type="evidence" value="ECO:0007669"/>
    <property type="project" value="TreeGrafter"/>
</dbReference>
<dbReference type="InterPro" id="IPR011701">
    <property type="entry name" value="MFS"/>
</dbReference>
<keyword evidence="10" id="KW-1185">Reference proteome</keyword>
<evidence type="ECO:0000313" key="9">
    <source>
        <dbReference type="EMBL" id="TNN26302.1"/>
    </source>
</evidence>
<dbReference type="GO" id="GO:0020037">
    <property type="term" value="F:heme binding"/>
    <property type="evidence" value="ECO:0007669"/>
    <property type="project" value="TreeGrafter"/>
</dbReference>
<keyword evidence="3" id="KW-1003">Cell membrane</keyword>
<dbReference type="GO" id="GO:0005886">
    <property type="term" value="C:plasma membrane"/>
    <property type="evidence" value="ECO:0007669"/>
    <property type="project" value="UniProtKB-SubCell"/>
</dbReference>
<dbReference type="EMBL" id="SRLO01010513">
    <property type="protein sequence ID" value="TNN26302.1"/>
    <property type="molecule type" value="Genomic_DNA"/>
</dbReference>
<evidence type="ECO:0000256" key="5">
    <source>
        <dbReference type="ARBA" id="ARBA00022989"/>
    </source>
</evidence>
<keyword evidence="5 8" id="KW-1133">Transmembrane helix</keyword>
<dbReference type="PANTHER" id="PTHR10924">
    <property type="entry name" value="MAJOR FACILITATOR SUPERFAMILY PROTEIN-RELATED"/>
    <property type="match status" value="1"/>
</dbReference>
<dbReference type="Gene3D" id="1.20.1250.20">
    <property type="entry name" value="MFS general substrate transporter like domains"/>
    <property type="match status" value="1"/>
</dbReference>
<reference evidence="9 10" key="1">
    <citation type="submission" date="2019-03" db="EMBL/GenBank/DDBJ databases">
        <title>First draft genome of Liparis tanakae, snailfish: a comprehensive survey of snailfish specific genes.</title>
        <authorList>
            <person name="Kim W."/>
            <person name="Song I."/>
            <person name="Jeong J.-H."/>
            <person name="Kim D."/>
            <person name="Kim S."/>
            <person name="Ryu S."/>
            <person name="Song J.Y."/>
            <person name="Lee S.K."/>
        </authorList>
    </citation>
    <scope>NUCLEOTIDE SEQUENCE [LARGE SCALE GENOMIC DNA]</scope>
    <source>
        <tissue evidence="9">Muscle</tissue>
    </source>
</reference>
<dbReference type="SUPFAM" id="SSF103473">
    <property type="entry name" value="MFS general substrate transporter"/>
    <property type="match status" value="1"/>
</dbReference>
<dbReference type="Proteomes" id="UP000314294">
    <property type="component" value="Unassembled WGS sequence"/>
</dbReference>
<evidence type="ECO:0000256" key="4">
    <source>
        <dbReference type="ARBA" id="ARBA00022692"/>
    </source>
</evidence>